<feature type="transmembrane region" description="Helical" evidence="1">
    <location>
        <begin position="212"/>
        <end position="230"/>
    </location>
</feature>
<keyword evidence="1" id="KW-0472">Membrane</keyword>
<accession>A0A2J9PNC0</accession>
<feature type="transmembrane region" description="Helical" evidence="1">
    <location>
        <begin position="444"/>
        <end position="466"/>
    </location>
</feature>
<reference evidence="3" key="1">
    <citation type="submission" date="2017-12" db="EMBL/GenBank/DDBJ databases">
        <title>FDA dAtabase for Regulatory Grade micrObial Sequences (FDA-ARGOS): Supporting development and validation of Infectious Disease Dx tests.</title>
        <authorList>
            <person name="Hoffmann M."/>
            <person name="Allard M."/>
            <person name="Evans P."/>
            <person name="Brown E."/>
            <person name="Tallon L."/>
            <person name="Sadzewicz L."/>
            <person name="Sengamalay N."/>
            <person name="Ott S."/>
            <person name="Godinez A."/>
            <person name="Nagaraj S."/>
            <person name="Vavikolanu K."/>
            <person name="Aluvathingal J."/>
            <person name="Nadendla S."/>
            <person name="Sichtig H."/>
        </authorList>
    </citation>
    <scope>NUCLEOTIDE SEQUENCE [LARGE SCALE GENOMIC DNA]</scope>
    <source>
        <strain evidence="3">FDAARGOS_249</strain>
    </source>
</reference>
<name>A0A2J9PNC0_9LACT</name>
<dbReference type="AlphaFoldDB" id="A0A2J9PNC0"/>
<feature type="transmembrane region" description="Helical" evidence="1">
    <location>
        <begin position="306"/>
        <end position="325"/>
    </location>
</feature>
<dbReference type="RefSeq" id="WP_083069025.1">
    <property type="nucleotide sequence ID" value="NZ_JALXKY010000001.1"/>
</dbReference>
<keyword evidence="1" id="KW-1133">Transmembrane helix</keyword>
<dbReference type="InterPro" id="IPR004697">
    <property type="entry name" value="AbgT"/>
</dbReference>
<protein>
    <submittedName>
        <fullName evidence="2">Aminobenzoyl-glutamate transporter</fullName>
    </submittedName>
</protein>
<dbReference type="PANTHER" id="PTHR30282:SF0">
    <property type="entry name" value="P-AMINOBENZOYL-GLUTAMATE TRANSPORT PROTEIN"/>
    <property type="match status" value="1"/>
</dbReference>
<keyword evidence="1" id="KW-0812">Transmembrane</keyword>
<evidence type="ECO:0000256" key="1">
    <source>
        <dbReference type="SAM" id="Phobius"/>
    </source>
</evidence>
<dbReference type="Pfam" id="PF03806">
    <property type="entry name" value="ABG_transport"/>
    <property type="match status" value="1"/>
</dbReference>
<evidence type="ECO:0000313" key="2">
    <source>
        <dbReference type="EMBL" id="PNL91786.1"/>
    </source>
</evidence>
<feature type="transmembrane region" description="Helical" evidence="1">
    <location>
        <begin position="413"/>
        <end position="432"/>
    </location>
</feature>
<feature type="transmembrane region" description="Helical" evidence="1">
    <location>
        <begin position="123"/>
        <end position="139"/>
    </location>
</feature>
<dbReference type="GO" id="GO:0015558">
    <property type="term" value="F:secondary active p-aminobenzoyl-glutamate transmembrane transporter activity"/>
    <property type="evidence" value="ECO:0007669"/>
    <property type="project" value="InterPro"/>
</dbReference>
<feature type="transmembrane region" description="Helical" evidence="1">
    <location>
        <begin position="346"/>
        <end position="368"/>
    </location>
</feature>
<feature type="transmembrane region" description="Helical" evidence="1">
    <location>
        <begin position="83"/>
        <end position="102"/>
    </location>
</feature>
<dbReference type="PANTHER" id="PTHR30282">
    <property type="entry name" value="P-AMINOBENZOYL GLUTAMATE TRANSPORTER"/>
    <property type="match status" value="1"/>
</dbReference>
<feature type="transmembrane region" description="Helical" evidence="1">
    <location>
        <begin position="173"/>
        <end position="192"/>
    </location>
</feature>
<feature type="transmembrane region" description="Helical" evidence="1">
    <location>
        <begin position="269"/>
        <end position="286"/>
    </location>
</feature>
<feature type="transmembrane region" description="Helical" evidence="1">
    <location>
        <begin position="388"/>
        <end position="406"/>
    </location>
</feature>
<feature type="transmembrane region" description="Helical" evidence="1">
    <location>
        <begin position="28"/>
        <end position="50"/>
    </location>
</feature>
<feature type="transmembrane region" description="Helical" evidence="1">
    <location>
        <begin position="478"/>
        <end position="499"/>
    </location>
</feature>
<gene>
    <name evidence="2" type="ORF">A6J77_005935</name>
</gene>
<dbReference type="EMBL" id="NBTM02000001">
    <property type="protein sequence ID" value="PNL91786.1"/>
    <property type="molecule type" value="Genomic_DNA"/>
</dbReference>
<dbReference type="Proteomes" id="UP000192813">
    <property type="component" value="Unassembled WGS sequence"/>
</dbReference>
<evidence type="ECO:0000313" key="3">
    <source>
        <dbReference type="Proteomes" id="UP000192813"/>
    </source>
</evidence>
<dbReference type="GO" id="GO:1902604">
    <property type="term" value="P:p-aminobenzoyl-glutamate transmembrane transport"/>
    <property type="evidence" value="ECO:0007669"/>
    <property type="project" value="InterPro"/>
</dbReference>
<feature type="transmembrane region" description="Helical" evidence="1">
    <location>
        <begin position="145"/>
        <end position="166"/>
    </location>
</feature>
<sequence>MEEKQQESRLLRILNAIERVGNKMPSPIMIFIYLSILVILASWVMSMFGVSVVNPVDNSEVAVNNLLTGEYFARMISEAGANFAGFPALSAVLVIMLGVGMAEKTGYFEAVLTNVVEKAPKQYILLIIIFSGVIANIAGDAGPIVLPPLAALTFLKIGLNPMAGAVLGYVSSLAAFAANVMLGMSDALVFPFTESAAQTILPDIELNVAMNYYFIFASTFVLVPVIYFVLTKISLPQMGEYQPEFAGEKTPAVHNGGSLSDQEIEAVKYANWSLLATIAIVAVLALMPNSFLANAETGSLISDSPFMDGITVLMTIMFFVPGFVYGKMTGQVKDSHDLSRMLSSSMADMGSFIVIIFFSSQMMAYFSWSNMGTVIAISGAALLESANGIALIIGFILLSMFVDFFIGSASAKWAILAPIFVPMFMLLGYHPSFTQILYRIGDGIINPLTPMQAYIPVVLAVLYKYDKRSGLGTLMSNVLPYSVAIGIAWIIMAVIWYLIGIPVGPNSPVLL</sequence>
<proteinExistence type="predicted"/>
<comment type="caution">
    <text evidence="2">The sequence shown here is derived from an EMBL/GenBank/DDBJ whole genome shotgun (WGS) entry which is preliminary data.</text>
</comment>
<organism evidence="2 3">
    <name type="scientific">Aerococcus viridans</name>
    <dbReference type="NCBI Taxonomy" id="1377"/>
    <lineage>
        <taxon>Bacteria</taxon>
        <taxon>Bacillati</taxon>
        <taxon>Bacillota</taxon>
        <taxon>Bacilli</taxon>
        <taxon>Lactobacillales</taxon>
        <taxon>Aerococcaceae</taxon>
        <taxon>Aerococcus</taxon>
    </lineage>
</organism>